<keyword evidence="7" id="KW-0472">Membrane</keyword>
<evidence type="ECO:0000256" key="7">
    <source>
        <dbReference type="ARBA" id="ARBA00023136"/>
    </source>
</evidence>
<organism evidence="12 13">
    <name type="scientific">Zonotrichia albicollis</name>
    <name type="common">White-throated sparrow</name>
    <name type="synonym">Fringilla albicollis</name>
    <dbReference type="NCBI Taxonomy" id="44394"/>
    <lineage>
        <taxon>Eukaryota</taxon>
        <taxon>Metazoa</taxon>
        <taxon>Chordata</taxon>
        <taxon>Craniata</taxon>
        <taxon>Vertebrata</taxon>
        <taxon>Euteleostomi</taxon>
        <taxon>Archelosauria</taxon>
        <taxon>Archosauria</taxon>
        <taxon>Dinosauria</taxon>
        <taxon>Saurischia</taxon>
        <taxon>Theropoda</taxon>
        <taxon>Coelurosauria</taxon>
        <taxon>Aves</taxon>
        <taxon>Neognathae</taxon>
        <taxon>Neoaves</taxon>
        <taxon>Telluraves</taxon>
        <taxon>Australaves</taxon>
        <taxon>Passeriformes</taxon>
        <taxon>Passerellidae</taxon>
        <taxon>Zonotrichia</taxon>
    </lineage>
</organism>
<dbReference type="GO" id="GO:0005886">
    <property type="term" value="C:plasma membrane"/>
    <property type="evidence" value="ECO:0007669"/>
    <property type="project" value="UniProtKB-ARBA"/>
</dbReference>
<dbReference type="PROSITE" id="PS50835">
    <property type="entry name" value="IG_LIKE"/>
    <property type="match status" value="1"/>
</dbReference>
<protein>
    <recommendedName>
        <fullName evidence="11">Ig-like domain-containing protein</fullName>
    </recommendedName>
</protein>
<evidence type="ECO:0000313" key="13">
    <source>
        <dbReference type="Proteomes" id="UP000694413"/>
    </source>
</evidence>
<evidence type="ECO:0000259" key="11">
    <source>
        <dbReference type="PROSITE" id="PS50835"/>
    </source>
</evidence>
<dbReference type="Pfam" id="PF06328">
    <property type="entry name" value="Lep_receptor_Ig"/>
    <property type="match status" value="1"/>
</dbReference>
<keyword evidence="8" id="KW-0675">Receptor</keyword>
<dbReference type="AlphaFoldDB" id="A0A8D2MWD8"/>
<dbReference type="SUPFAM" id="SSF49265">
    <property type="entry name" value="Fibronectin type III"/>
    <property type="match status" value="2"/>
</dbReference>
<evidence type="ECO:0000256" key="1">
    <source>
        <dbReference type="ARBA" id="ARBA00004479"/>
    </source>
</evidence>
<keyword evidence="10" id="KW-0393">Immunoglobulin domain</keyword>
<keyword evidence="6" id="KW-1133">Transmembrane helix</keyword>
<name>A0A8D2MWD8_ZONAL</name>
<dbReference type="InterPro" id="IPR036179">
    <property type="entry name" value="Ig-like_dom_sf"/>
</dbReference>
<keyword evidence="13" id="KW-1185">Reference proteome</keyword>
<proteinExistence type="inferred from homology"/>
<reference evidence="12" key="1">
    <citation type="submission" date="2025-08" db="UniProtKB">
        <authorList>
            <consortium name="Ensembl"/>
        </authorList>
    </citation>
    <scope>IDENTIFICATION</scope>
</reference>
<dbReference type="InterPro" id="IPR013783">
    <property type="entry name" value="Ig-like_fold"/>
</dbReference>
<dbReference type="FunFam" id="2.60.40.10:FF:000465">
    <property type="entry name" value="Granulocyte colony-stimulating factor receptor"/>
    <property type="match status" value="1"/>
</dbReference>
<evidence type="ECO:0000256" key="5">
    <source>
        <dbReference type="ARBA" id="ARBA00022737"/>
    </source>
</evidence>
<dbReference type="Proteomes" id="UP000694413">
    <property type="component" value="Unassembled WGS sequence"/>
</dbReference>
<comment type="similarity">
    <text evidence="2">Belongs to the type I cytokine receptor family. Type 2 subfamily.</text>
</comment>
<evidence type="ECO:0000256" key="8">
    <source>
        <dbReference type="ARBA" id="ARBA00023170"/>
    </source>
</evidence>
<dbReference type="InterPro" id="IPR036116">
    <property type="entry name" value="FN3_sf"/>
</dbReference>
<dbReference type="SUPFAM" id="SSF48726">
    <property type="entry name" value="Immunoglobulin"/>
    <property type="match status" value="1"/>
</dbReference>
<dbReference type="Ensembl" id="ENSZALT00000019410.1">
    <property type="protein sequence ID" value="ENSZALP00000014293.1"/>
    <property type="gene ID" value="ENSZALG00000011863.1"/>
</dbReference>
<keyword evidence="4" id="KW-0732">Signal</keyword>
<keyword evidence="5" id="KW-0677">Repeat</keyword>
<sequence>MPKPRRRPWPGAVLGHPSCGSSPCSCCSTWAVSAGSILSRATGTASPAAGAPRGSPPIVPLGSAVTASCTVQRELCQGLEQGRVRISWMLDNKPVAGSQRQGPGGTEVSNLTLPRFNHTQARLFCCVEWNGTKQRVGMAEIRAGYPPAKPLNLSCVLNLDDYGLTCQWQQGTNSHLPTSFVLKSQAVTGCTPRGGHSHCTVPRRLLQLYRQMEIWVSATNALGTAESEHLLIDPMDVVLPAAPLTWPSVPPQCAGWRYQESLYPPQRGSGSFEGPCQQVGALCLTNSPCVSPGATVNPSLSSFAIRGLKPSTLYKVHIMASTAAGSTNGTSLILVTTVLGEGCSHPTRGTREGTWSCPASWHSTAGSAHCSSL</sequence>
<dbReference type="InterPro" id="IPR010457">
    <property type="entry name" value="IgC2-like_lig-bd"/>
</dbReference>
<accession>A0A8D2MWD8</accession>
<dbReference type="Gene3D" id="2.60.40.10">
    <property type="entry name" value="Immunoglobulins"/>
    <property type="match status" value="3"/>
</dbReference>
<evidence type="ECO:0000256" key="2">
    <source>
        <dbReference type="ARBA" id="ARBA00008921"/>
    </source>
</evidence>
<keyword evidence="9" id="KW-0325">Glycoprotein</keyword>
<dbReference type="InterPro" id="IPR007110">
    <property type="entry name" value="Ig-like_dom"/>
</dbReference>
<feature type="domain" description="Ig-like" evidence="11">
    <location>
        <begin position="47"/>
        <end position="126"/>
    </location>
</feature>
<reference evidence="12" key="2">
    <citation type="submission" date="2025-09" db="UniProtKB">
        <authorList>
            <consortium name="Ensembl"/>
        </authorList>
    </citation>
    <scope>IDENTIFICATION</scope>
</reference>
<evidence type="ECO:0000256" key="4">
    <source>
        <dbReference type="ARBA" id="ARBA00022729"/>
    </source>
</evidence>
<evidence type="ECO:0000256" key="3">
    <source>
        <dbReference type="ARBA" id="ARBA00022692"/>
    </source>
</evidence>
<evidence type="ECO:0000256" key="10">
    <source>
        <dbReference type="ARBA" id="ARBA00023319"/>
    </source>
</evidence>
<comment type="subcellular location">
    <subcellularLocation>
        <location evidence="1">Membrane</location>
        <topology evidence="1">Single-pass type I membrane protein</topology>
    </subcellularLocation>
</comment>
<evidence type="ECO:0000256" key="9">
    <source>
        <dbReference type="ARBA" id="ARBA00023180"/>
    </source>
</evidence>
<keyword evidence="3" id="KW-0812">Transmembrane</keyword>
<evidence type="ECO:0000256" key="6">
    <source>
        <dbReference type="ARBA" id="ARBA00022989"/>
    </source>
</evidence>
<evidence type="ECO:0000313" key="12">
    <source>
        <dbReference type="Ensembl" id="ENSZALP00000014293.1"/>
    </source>
</evidence>